<dbReference type="Pfam" id="PF05769">
    <property type="entry name" value="SIKE"/>
    <property type="match status" value="1"/>
</dbReference>
<dbReference type="EMBL" id="GIIL01003657">
    <property type="protein sequence ID" value="NOV47383.1"/>
    <property type="molecule type" value="Transcribed_RNA"/>
</dbReference>
<accession>A0A6M2DM56</accession>
<evidence type="ECO:0000256" key="3">
    <source>
        <dbReference type="SAM" id="Coils"/>
    </source>
</evidence>
<feature type="coiled-coil region" evidence="3">
    <location>
        <begin position="69"/>
        <end position="103"/>
    </location>
</feature>
<comment type="similarity">
    <text evidence="1">Belongs to the SIKE family.</text>
</comment>
<dbReference type="PANTHER" id="PTHR12186">
    <property type="entry name" value="SIKE FAMILY MEMBER"/>
    <property type="match status" value="1"/>
</dbReference>
<proteinExistence type="inferred from homology"/>
<name>A0A6M2DM56_XENCH</name>
<sequence length="214" mass="24631">MSVTIQNIILDAKRLAGRLKTREAAGDSLIKITQSLSKQIDIIKQYPDELELLNEVAPQRPHTALIAGIQQENRYIREIQQENRELRATLDDYQHALEHIMTKYRQHTTYQMRKTQIDFSLVQNEEQEQLIKKQADKIQEMVCIMQKAANIDEEASNQDQEQLCRLTTENKGLRELLMIAKSYGSDGENILSAMCNDTEDKNVQTDLVNNSSNP</sequence>
<protein>
    <submittedName>
        <fullName evidence="4">Putative fgfr1 oncoprotein partner 2 protein</fullName>
    </submittedName>
</protein>
<dbReference type="PANTHER" id="PTHR12186:SF2">
    <property type="entry name" value="FGFR1 ONCOGENE PARTNER 2 HOMOLOG"/>
    <property type="match status" value="1"/>
</dbReference>
<organism evidence="4">
    <name type="scientific">Xenopsylla cheopis</name>
    <name type="common">Oriental rat flea</name>
    <name type="synonym">Pulex cheopis</name>
    <dbReference type="NCBI Taxonomy" id="163159"/>
    <lineage>
        <taxon>Eukaryota</taxon>
        <taxon>Metazoa</taxon>
        <taxon>Ecdysozoa</taxon>
        <taxon>Arthropoda</taxon>
        <taxon>Hexapoda</taxon>
        <taxon>Insecta</taxon>
        <taxon>Pterygota</taxon>
        <taxon>Neoptera</taxon>
        <taxon>Endopterygota</taxon>
        <taxon>Siphonaptera</taxon>
        <taxon>Pulicidae</taxon>
        <taxon>Xenopsyllinae</taxon>
        <taxon>Xenopsylla</taxon>
    </lineage>
</organism>
<dbReference type="InterPro" id="IPR008555">
    <property type="entry name" value="SIKE"/>
</dbReference>
<keyword evidence="2 3" id="KW-0175">Coiled coil</keyword>
<reference evidence="4" key="1">
    <citation type="submission" date="2020-03" db="EMBL/GenBank/DDBJ databases">
        <title>Transcriptomic Profiling of the Digestive Tract of the Rat Flea, Xenopsylla cheopis, Following Blood Feeding and Infection with Yersinia pestis.</title>
        <authorList>
            <person name="Bland D.M."/>
            <person name="Martens C.A."/>
            <person name="Virtaneva K."/>
            <person name="Kanakabandi K."/>
            <person name="Long D."/>
            <person name="Rosenke R."/>
            <person name="Saturday G.A."/>
            <person name="Hoyt F.H."/>
            <person name="Bruno D.P."/>
            <person name="Ribeiro J.M.C."/>
            <person name="Hinnebusch J."/>
        </authorList>
    </citation>
    <scope>NUCLEOTIDE SEQUENCE</scope>
</reference>
<evidence type="ECO:0000256" key="1">
    <source>
        <dbReference type="ARBA" id="ARBA00005537"/>
    </source>
</evidence>
<evidence type="ECO:0000256" key="2">
    <source>
        <dbReference type="ARBA" id="ARBA00023054"/>
    </source>
</evidence>
<evidence type="ECO:0000313" key="4">
    <source>
        <dbReference type="EMBL" id="NOV47383.1"/>
    </source>
</evidence>
<dbReference type="AlphaFoldDB" id="A0A6M2DM56"/>